<feature type="transmembrane region" description="Helical" evidence="16">
    <location>
        <begin position="197"/>
        <end position="217"/>
    </location>
</feature>
<dbReference type="PROSITE" id="PS00379">
    <property type="entry name" value="CDP_ALCOHOL_P_TRANSF"/>
    <property type="match status" value="1"/>
</dbReference>
<evidence type="ECO:0000256" key="10">
    <source>
        <dbReference type="ARBA" id="ARBA00023098"/>
    </source>
</evidence>
<keyword evidence="7 15" id="KW-0808">Transferase</keyword>
<evidence type="ECO:0000256" key="9">
    <source>
        <dbReference type="ARBA" id="ARBA00022989"/>
    </source>
</evidence>
<dbReference type="InterPro" id="IPR004533">
    <property type="entry name" value="CDP-diaglyc--ser_O-PTrfase"/>
</dbReference>
<dbReference type="GO" id="GO:0016020">
    <property type="term" value="C:membrane"/>
    <property type="evidence" value="ECO:0007669"/>
    <property type="project" value="InterPro"/>
</dbReference>
<dbReference type="PANTHER" id="PTHR14269:SF61">
    <property type="entry name" value="CDP-DIACYLGLYCEROL--SERINE O-PHOSPHATIDYLTRANSFERASE"/>
    <property type="match status" value="1"/>
</dbReference>
<evidence type="ECO:0000256" key="2">
    <source>
        <dbReference type="ARBA" id="ARBA00004127"/>
    </source>
</evidence>
<dbReference type="AlphaFoldDB" id="M5Q2R5"/>
<dbReference type="InterPro" id="IPR050324">
    <property type="entry name" value="CDP-alcohol_PTase-I"/>
</dbReference>
<evidence type="ECO:0000256" key="12">
    <source>
        <dbReference type="ARBA" id="ARBA00023209"/>
    </source>
</evidence>
<dbReference type="EC" id="2.7.8.8" evidence="4"/>
<evidence type="ECO:0000313" key="17">
    <source>
        <dbReference type="EMBL" id="EMG37638.1"/>
    </source>
</evidence>
<keyword evidence="12" id="KW-0594">Phospholipid biosynthesis</keyword>
<dbReference type="InterPro" id="IPR043130">
    <property type="entry name" value="CDP-OH_PTrfase_TM_dom"/>
</dbReference>
<dbReference type="InterPro" id="IPR000462">
    <property type="entry name" value="CDP-OH_P_trans"/>
</dbReference>
<keyword evidence="13" id="KW-1208">Phospholipid metabolism</keyword>
<feature type="transmembrane region" description="Helical" evidence="16">
    <location>
        <begin position="164"/>
        <end position="185"/>
    </location>
</feature>
<feature type="transmembrane region" description="Helical" evidence="16">
    <location>
        <begin position="20"/>
        <end position="39"/>
    </location>
</feature>
<evidence type="ECO:0000256" key="15">
    <source>
        <dbReference type="RuleBase" id="RU003750"/>
    </source>
</evidence>
<keyword evidence="10" id="KW-0443">Lipid metabolism</keyword>
<accession>M5Q2R5</accession>
<keyword evidence="9 16" id="KW-1133">Transmembrane helix</keyword>
<evidence type="ECO:0000256" key="1">
    <source>
        <dbReference type="ARBA" id="ARBA00000287"/>
    </source>
</evidence>
<evidence type="ECO:0000256" key="6">
    <source>
        <dbReference type="ARBA" id="ARBA00022516"/>
    </source>
</evidence>
<dbReference type="Pfam" id="PF01066">
    <property type="entry name" value="CDP-OH_P_transf"/>
    <property type="match status" value="1"/>
</dbReference>
<evidence type="ECO:0000256" key="13">
    <source>
        <dbReference type="ARBA" id="ARBA00023264"/>
    </source>
</evidence>
<dbReference type="GO" id="GO:0012505">
    <property type="term" value="C:endomembrane system"/>
    <property type="evidence" value="ECO:0007669"/>
    <property type="project" value="UniProtKB-SubCell"/>
</dbReference>
<feature type="transmembrane region" description="Helical" evidence="16">
    <location>
        <begin position="138"/>
        <end position="158"/>
    </location>
</feature>
<evidence type="ECO:0000256" key="8">
    <source>
        <dbReference type="ARBA" id="ARBA00022692"/>
    </source>
</evidence>
<protein>
    <recommendedName>
        <fullName evidence="5">CDP-diacylglycerol--serine O-phosphatidyltransferase</fullName>
        <ecNumber evidence="4">2.7.8.8</ecNumber>
    </recommendedName>
    <alternativeName>
        <fullName evidence="14">Phosphatidylserine synthase</fullName>
    </alternativeName>
</protein>
<evidence type="ECO:0000256" key="16">
    <source>
        <dbReference type="SAM" id="Phobius"/>
    </source>
</evidence>
<comment type="caution">
    <text evidence="17">The sequence shown here is derived from an EMBL/GenBank/DDBJ whole genome shotgun (WGS) entry which is preliminary data.</text>
</comment>
<name>M5Q2R5_DESAF</name>
<comment type="catalytic activity">
    <reaction evidence="1">
        <text>a CDP-1,2-diacyl-sn-glycerol + L-serine = a 1,2-diacyl-sn-glycero-3-phospho-L-serine + CMP + H(+)</text>
        <dbReference type="Rhea" id="RHEA:16913"/>
        <dbReference type="ChEBI" id="CHEBI:15378"/>
        <dbReference type="ChEBI" id="CHEBI:33384"/>
        <dbReference type="ChEBI" id="CHEBI:57262"/>
        <dbReference type="ChEBI" id="CHEBI:58332"/>
        <dbReference type="ChEBI" id="CHEBI:60377"/>
        <dbReference type="EC" id="2.7.8.8"/>
    </reaction>
</comment>
<dbReference type="GO" id="GO:0008654">
    <property type="term" value="P:phospholipid biosynthetic process"/>
    <property type="evidence" value="ECO:0007669"/>
    <property type="project" value="UniProtKB-KW"/>
</dbReference>
<gene>
    <name evidence="17" type="ORF">PCS_01580</name>
</gene>
<keyword evidence="11 16" id="KW-0472">Membrane</keyword>
<dbReference type="NCBIfam" id="TIGR00473">
    <property type="entry name" value="pssA"/>
    <property type="match status" value="1"/>
</dbReference>
<dbReference type="InterPro" id="IPR048254">
    <property type="entry name" value="CDP_ALCOHOL_P_TRANSF_CS"/>
</dbReference>
<dbReference type="PATRIC" id="fig|1262666.3.peg.1602"/>
<evidence type="ECO:0000256" key="11">
    <source>
        <dbReference type="ARBA" id="ARBA00023136"/>
    </source>
</evidence>
<reference evidence="17 18" key="1">
    <citation type="journal article" date="2013" name="Genome Announc.">
        <title>Draft Genome Sequence for Desulfovibrio africanus Strain PCS.</title>
        <authorList>
            <person name="Brown S.D."/>
            <person name="Utturkar S.M."/>
            <person name="Arkin A.P."/>
            <person name="Deutschbauer A.M."/>
            <person name="Elias D.A."/>
            <person name="Hazen T.C."/>
            <person name="Chakraborty R."/>
        </authorList>
    </citation>
    <scope>NUCLEOTIDE SEQUENCE [LARGE SCALE GENOMIC DNA]</scope>
    <source>
        <strain evidence="17 18">PCS</strain>
    </source>
</reference>
<dbReference type="GO" id="GO:0003882">
    <property type="term" value="F:CDP-diacylglycerol-serine O-phosphatidyltransferase activity"/>
    <property type="evidence" value="ECO:0007669"/>
    <property type="project" value="UniProtKB-EC"/>
</dbReference>
<keyword evidence="8 16" id="KW-0812">Transmembrane</keyword>
<feature type="transmembrane region" description="Helical" evidence="16">
    <location>
        <begin position="107"/>
        <end position="126"/>
    </location>
</feature>
<evidence type="ECO:0000256" key="3">
    <source>
        <dbReference type="ARBA" id="ARBA00010441"/>
    </source>
</evidence>
<dbReference type="Proteomes" id="UP000011922">
    <property type="component" value="Unassembled WGS sequence"/>
</dbReference>
<sequence length="259" mass="28707">MIPVMSEERRKLPFHKGIYILPNLMTTASLCAGFMGMIMAMDGRFEMSALAILISCVLDGLDGKIARLTRSSSEFGVQYDSLADVVAFGVTPAFLAYNWLLRDFGRLGLMACFLFIACGALRLARFNIQTKVVSKKHFIGLPIPAAGCTLATLVYFAAYLPESIVQTVLPSATLIMVYGLSFLMVSKVRYASFKDYGWFKAHPFGSMVTAILLFVLIASEPKLLGFLFLFGYAVFGIFYTFLVLAKKHPKLLREHSELS</sequence>
<feature type="transmembrane region" description="Helical" evidence="16">
    <location>
        <begin position="223"/>
        <end position="245"/>
    </location>
</feature>
<comment type="similarity">
    <text evidence="3 15">Belongs to the CDP-alcohol phosphatidyltransferase class-I family.</text>
</comment>
<dbReference type="EMBL" id="AOSV01000016">
    <property type="protein sequence ID" value="EMG37638.1"/>
    <property type="molecule type" value="Genomic_DNA"/>
</dbReference>
<organism evidence="17 18">
    <name type="scientific">Desulfocurvibacter africanus PCS</name>
    <dbReference type="NCBI Taxonomy" id="1262666"/>
    <lineage>
        <taxon>Bacteria</taxon>
        <taxon>Pseudomonadati</taxon>
        <taxon>Thermodesulfobacteriota</taxon>
        <taxon>Desulfovibrionia</taxon>
        <taxon>Desulfovibrionales</taxon>
        <taxon>Desulfovibrionaceae</taxon>
        <taxon>Desulfocurvibacter</taxon>
    </lineage>
</organism>
<dbReference type="Gene3D" id="1.20.120.1760">
    <property type="match status" value="1"/>
</dbReference>
<evidence type="ECO:0000256" key="14">
    <source>
        <dbReference type="ARBA" id="ARBA00032361"/>
    </source>
</evidence>
<evidence type="ECO:0000256" key="7">
    <source>
        <dbReference type="ARBA" id="ARBA00022679"/>
    </source>
</evidence>
<evidence type="ECO:0000313" key="18">
    <source>
        <dbReference type="Proteomes" id="UP000011922"/>
    </source>
</evidence>
<evidence type="ECO:0000256" key="4">
    <source>
        <dbReference type="ARBA" id="ARBA00013174"/>
    </source>
</evidence>
<dbReference type="PANTHER" id="PTHR14269">
    <property type="entry name" value="CDP-DIACYLGLYCEROL--GLYCEROL-3-PHOSPHATE 3-PHOSPHATIDYLTRANSFERASE-RELATED"/>
    <property type="match status" value="1"/>
</dbReference>
<comment type="subcellular location">
    <subcellularLocation>
        <location evidence="2">Endomembrane system</location>
        <topology evidence="2">Multi-pass membrane protein</topology>
    </subcellularLocation>
</comment>
<keyword evidence="6" id="KW-0444">Lipid biosynthesis</keyword>
<evidence type="ECO:0000256" key="5">
    <source>
        <dbReference type="ARBA" id="ARBA00017171"/>
    </source>
</evidence>
<proteinExistence type="inferred from homology"/>